<organism evidence="1 2">
    <name type="scientific">Arthrobacter cavernae</name>
    <dbReference type="NCBI Taxonomy" id="2817681"/>
    <lineage>
        <taxon>Bacteria</taxon>
        <taxon>Bacillati</taxon>
        <taxon>Actinomycetota</taxon>
        <taxon>Actinomycetes</taxon>
        <taxon>Micrococcales</taxon>
        <taxon>Micrococcaceae</taxon>
        <taxon>Arthrobacter</taxon>
    </lineage>
</organism>
<comment type="caution">
    <text evidence="1">The sequence shown here is derived from an EMBL/GenBank/DDBJ whole genome shotgun (WGS) entry which is preliminary data.</text>
</comment>
<accession>A0A939HCJ8</accession>
<dbReference type="RefSeq" id="WP_207614415.1">
    <property type="nucleotide sequence ID" value="NZ_JAFNLL010000002.1"/>
</dbReference>
<keyword evidence="2" id="KW-1185">Reference proteome</keyword>
<proteinExistence type="predicted"/>
<protein>
    <submittedName>
        <fullName evidence="1">Uncharacterized protein</fullName>
    </submittedName>
</protein>
<dbReference type="Proteomes" id="UP000664164">
    <property type="component" value="Unassembled WGS sequence"/>
</dbReference>
<dbReference type="InterPro" id="IPR046275">
    <property type="entry name" value="DUF6308"/>
</dbReference>
<dbReference type="Pfam" id="PF19827">
    <property type="entry name" value="DUF6308"/>
    <property type="match status" value="1"/>
</dbReference>
<sequence length="199" mass="22098">MTNLLRVGGATIEHGKALEFAEKYLANKEGTWAYPAYDGYPGHPGREIGRADLLAVALLNAHQAPIESYYGLESLIDDVNERLEALTSDERLETADQPLIDRVARLFGVLDKRRPKHVSLTKLSKVLHRKRPGLIPLYDKNIRRCYVELGSPPPVLADPERSWEDYAKVLLPAIQHDLTSQLICRSCLGSSVIGVAVCS</sequence>
<dbReference type="EMBL" id="JAFNLL010000002">
    <property type="protein sequence ID" value="MBO1266659.1"/>
    <property type="molecule type" value="Genomic_DNA"/>
</dbReference>
<gene>
    <name evidence="1" type="ORF">J1902_01460</name>
</gene>
<evidence type="ECO:0000313" key="2">
    <source>
        <dbReference type="Proteomes" id="UP000664164"/>
    </source>
</evidence>
<reference evidence="1" key="1">
    <citation type="submission" date="2021-03" db="EMBL/GenBank/DDBJ databases">
        <title>A new species, PO-11, isolated from a karst cave deposit.</title>
        <authorList>
            <person name="Zhaoxiaoyong W."/>
        </authorList>
    </citation>
    <scope>NUCLEOTIDE SEQUENCE</scope>
    <source>
        <strain evidence="1">PO-11</strain>
    </source>
</reference>
<name>A0A939HCJ8_9MICC</name>
<dbReference type="AlphaFoldDB" id="A0A939HCJ8"/>
<evidence type="ECO:0000313" key="1">
    <source>
        <dbReference type="EMBL" id="MBO1266659.1"/>
    </source>
</evidence>